<evidence type="ECO:0000313" key="4">
    <source>
        <dbReference type="Proteomes" id="UP000192257"/>
    </source>
</evidence>
<protein>
    <recommendedName>
        <fullName evidence="2">Serine aminopeptidase S33 domain-containing protein</fullName>
    </recommendedName>
</protein>
<dbReference type="OrthoDB" id="10249433at2759"/>
<evidence type="ECO:0000256" key="1">
    <source>
        <dbReference type="SAM" id="Phobius"/>
    </source>
</evidence>
<keyword evidence="1" id="KW-0812">Transmembrane</keyword>
<comment type="caution">
    <text evidence="3">The sequence shown here is derived from an EMBL/GenBank/DDBJ whole genome shotgun (WGS) entry which is preliminary data.</text>
</comment>
<dbReference type="PANTHER" id="PTHR12277">
    <property type="entry name" value="ALPHA/BETA HYDROLASE DOMAIN-CONTAINING PROTEIN"/>
    <property type="match status" value="1"/>
</dbReference>
<accession>A0A1X0P6X8</accession>
<feature type="transmembrane region" description="Helical" evidence="1">
    <location>
        <begin position="109"/>
        <end position="133"/>
    </location>
</feature>
<organism evidence="3 4">
    <name type="scientific">Trypanosoma theileri</name>
    <dbReference type="NCBI Taxonomy" id="67003"/>
    <lineage>
        <taxon>Eukaryota</taxon>
        <taxon>Discoba</taxon>
        <taxon>Euglenozoa</taxon>
        <taxon>Kinetoplastea</taxon>
        <taxon>Metakinetoplastina</taxon>
        <taxon>Trypanosomatida</taxon>
        <taxon>Trypanosomatidae</taxon>
        <taxon>Trypanosoma</taxon>
    </lineage>
</organism>
<name>A0A1X0P6X8_9TRYP</name>
<evidence type="ECO:0000313" key="3">
    <source>
        <dbReference type="EMBL" id="ORC92190.1"/>
    </source>
</evidence>
<sequence>MGQWWSVFSFDSLICVLASGLLQTLAVRFLPAKYMCFSSTIGWSFTCFCLKVSLGKLMGTVLFLHALVAALLFNFYGSSIAVLNRTLLYPAAGSLVMLFYPFRLPVLSVGAAVLVGLLQLWSAVSGLLMLLVYPATILSQLEPAHMRGSWLEELRRQAVDRLVERLEVPSRNGVVLDVVLLRRRVPTERWVFYIGGNAEIMKDCAADIFTEGNDMVCANWIFFNPRGVGESTGYVACVEDLVVDAFAVVQYTSQQYKIDPSKLLLWGHSIGGGVAAALASRYHCISPILLDRTFSSLSDAAVRFTCLPPTLTRKLIQYTVGDLNVVGSCMQLKNKKLVIYHRRDEVISYSVASLGRTEVVKKFILMNDAVVELNGMYARSPHNTSLGGFQERDLLRSRISFLFE</sequence>
<reference evidence="3 4" key="1">
    <citation type="submission" date="2017-03" db="EMBL/GenBank/DDBJ databases">
        <title>An alternative strategy for trypanosome survival in the mammalian bloodstream revealed through genome and transcriptome analysis of the ubiquitous bovine parasite Trypanosoma (Megatrypanum) theileri.</title>
        <authorList>
            <person name="Kelly S."/>
            <person name="Ivens A."/>
            <person name="Mott A."/>
            <person name="O'Neill E."/>
            <person name="Emms D."/>
            <person name="Macleod O."/>
            <person name="Voorheis P."/>
            <person name="Matthews J."/>
            <person name="Matthews K."/>
            <person name="Carrington M."/>
        </authorList>
    </citation>
    <scope>NUCLEOTIDE SEQUENCE [LARGE SCALE GENOMIC DNA]</scope>
    <source>
        <strain evidence="3">Edinburgh</strain>
    </source>
</reference>
<dbReference type="Gene3D" id="3.40.50.1820">
    <property type="entry name" value="alpha/beta hydrolase"/>
    <property type="match status" value="1"/>
</dbReference>
<dbReference type="EMBL" id="NBCO01000004">
    <property type="protein sequence ID" value="ORC92190.1"/>
    <property type="molecule type" value="Genomic_DNA"/>
</dbReference>
<keyword evidence="1" id="KW-1133">Transmembrane helix</keyword>
<dbReference type="Proteomes" id="UP000192257">
    <property type="component" value="Unassembled WGS sequence"/>
</dbReference>
<dbReference type="SUPFAM" id="SSF53474">
    <property type="entry name" value="alpha/beta-Hydrolases"/>
    <property type="match status" value="1"/>
</dbReference>
<dbReference type="InterPro" id="IPR022742">
    <property type="entry name" value="Hydrolase_4"/>
</dbReference>
<feature type="transmembrane region" description="Helical" evidence="1">
    <location>
        <begin position="7"/>
        <end position="26"/>
    </location>
</feature>
<dbReference type="GeneID" id="39982378"/>
<feature type="domain" description="Serine aminopeptidase S33" evidence="2">
    <location>
        <begin position="223"/>
        <end position="284"/>
    </location>
</feature>
<keyword evidence="1" id="KW-0472">Membrane</keyword>
<gene>
    <name evidence="3" type="ORF">TM35_000044040</name>
</gene>
<dbReference type="RefSeq" id="XP_028886256.1">
    <property type="nucleotide sequence ID" value="XM_029022598.1"/>
</dbReference>
<dbReference type="VEuPathDB" id="TriTrypDB:TM35_000044040"/>
<keyword evidence="4" id="KW-1185">Reference proteome</keyword>
<dbReference type="PANTHER" id="PTHR12277:SF81">
    <property type="entry name" value="PROTEIN ABHD13"/>
    <property type="match status" value="1"/>
</dbReference>
<dbReference type="AlphaFoldDB" id="A0A1X0P6X8"/>
<evidence type="ECO:0000259" key="2">
    <source>
        <dbReference type="Pfam" id="PF12146"/>
    </source>
</evidence>
<dbReference type="Pfam" id="PF12146">
    <property type="entry name" value="Hydrolase_4"/>
    <property type="match status" value="1"/>
</dbReference>
<feature type="transmembrane region" description="Helical" evidence="1">
    <location>
        <begin position="57"/>
        <end position="76"/>
    </location>
</feature>
<dbReference type="InterPro" id="IPR029058">
    <property type="entry name" value="AB_hydrolase_fold"/>
</dbReference>
<proteinExistence type="predicted"/>